<evidence type="ECO:0000256" key="9">
    <source>
        <dbReference type="RuleBase" id="RU004432"/>
    </source>
</evidence>
<keyword evidence="4 9" id="KW-0547">Nucleotide-binding</keyword>
<dbReference type="Pfam" id="PF00004">
    <property type="entry name" value="AAA"/>
    <property type="match status" value="1"/>
</dbReference>
<evidence type="ECO:0000256" key="7">
    <source>
        <dbReference type="ARBA" id="ARBA00026057"/>
    </source>
</evidence>
<dbReference type="OrthoDB" id="9803641at2"/>
<dbReference type="AlphaFoldDB" id="H1HNH3"/>
<keyword evidence="10" id="KW-0175">Coiled coil</keyword>
<dbReference type="PROSITE" id="PS00871">
    <property type="entry name" value="CLPAB_2"/>
    <property type="match status" value="1"/>
</dbReference>
<evidence type="ECO:0000256" key="3">
    <source>
        <dbReference type="ARBA" id="ARBA00022737"/>
    </source>
</evidence>
<dbReference type="PANTHER" id="PTHR11638">
    <property type="entry name" value="ATP-DEPENDENT CLP PROTEASE"/>
    <property type="match status" value="1"/>
</dbReference>
<dbReference type="SMART" id="SM01086">
    <property type="entry name" value="ClpB_D2-small"/>
    <property type="match status" value="1"/>
</dbReference>
<evidence type="ECO:0000256" key="2">
    <source>
        <dbReference type="ARBA" id="ARBA00017574"/>
    </source>
</evidence>
<dbReference type="CDD" id="cd19499">
    <property type="entry name" value="RecA-like_ClpB_Hsp104-like"/>
    <property type="match status" value="1"/>
</dbReference>
<dbReference type="InterPro" id="IPR004176">
    <property type="entry name" value="Clp_R_N"/>
</dbReference>
<dbReference type="STRING" id="999422.HMPREF9944_01717"/>
<dbReference type="Gene3D" id="1.10.8.60">
    <property type="match status" value="1"/>
</dbReference>
<comment type="subunit">
    <text evidence="7">Homohexamer. The oligomerization is ATP-dependent.</text>
</comment>
<dbReference type="Pfam" id="PF07724">
    <property type="entry name" value="AAA_2"/>
    <property type="match status" value="1"/>
</dbReference>
<dbReference type="Pfam" id="PF10431">
    <property type="entry name" value="ClpB_D2-small"/>
    <property type="match status" value="1"/>
</dbReference>
<dbReference type="Pfam" id="PF02861">
    <property type="entry name" value="Clp_N"/>
    <property type="match status" value="1"/>
</dbReference>
<dbReference type="SUPFAM" id="SSF81923">
    <property type="entry name" value="Double Clp-N motif"/>
    <property type="match status" value="1"/>
</dbReference>
<dbReference type="PROSITE" id="PS51903">
    <property type="entry name" value="CLP_R"/>
    <property type="match status" value="1"/>
</dbReference>
<dbReference type="Proteomes" id="UP000003167">
    <property type="component" value="Unassembled WGS sequence"/>
</dbReference>
<evidence type="ECO:0000256" key="5">
    <source>
        <dbReference type="ARBA" id="ARBA00022840"/>
    </source>
</evidence>
<dbReference type="GO" id="GO:0005524">
    <property type="term" value="F:ATP binding"/>
    <property type="evidence" value="ECO:0007669"/>
    <property type="project" value="UniProtKB-KW"/>
</dbReference>
<dbReference type="InterPro" id="IPR018368">
    <property type="entry name" value="ClpA/B_CS1"/>
</dbReference>
<evidence type="ECO:0000256" key="10">
    <source>
        <dbReference type="SAM" id="Coils"/>
    </source>
</evidence>
<dbReference type="FunFam" id="3.40.50.300:FF:000025">
    <property type="entry name" value="ATP-dependent Clp protease subunit"/>
    <property type="match status" value="1"/>
</dbReference>
<dbReference type="Gene3D" id="3.40.50.300">
    <property type="entry name" value="P-loop containing nucleotide triphosphate hydrolases"/>
    <property type="match status" value="3"/>
</dbReference>
<dbReference type="PRINTS" id="PR00300">
    <property type="entry name" value="CLPPROTEASEA"/>
</dbReference>
<dbReference type="PATRIC" id="fig|999422.3.peg.1805"/>
<keyword evidence="6 9" id="KW-0143">Chaperone</keyword>
<keyword evidence="5 9" id="KW-0067">ATP-binding</keyword>
<dbReference type="CDD" id="cd00009">
    <property type="entry name" value="AAA"/>
    <property type="match status" value="1"/>
</dbReference>
<dbReference type="InterPro" id="IPR050130">
    <property type="entry name" value="ClpA_ClpB"/>
</dbReference>
<protein>
    <recommendedName>
        <fullName evidence="2">Chaperone protein ClpB</fullName>
    </recommendedName>
</protein>
<dbReference type="InterPro" id="IPR003593">
    <property type="entry name" value="AAA+_ATPase"/>
</dbReference>
<organism evidence="12 13">
    <name type="scientific">Segatella maculosa OT 289</name>
    <dbReference type="NCBI Taxonomy" id="999422"/>
    <lineage>
        <taxon>Bacteria</taxon>
        <taxon>Pseudomonadati</taxon>
        <taxon>Bacteroidota</taxon>
        <taxon>Bacteroidia</taxon>
        <taxon>Bacteroidales</taxon>
        <taxon>Prevotellaceae</taxon>
        <taxon>Segatella</taxon>
    </lineage>
</organism>
<dbReference type="InterPro" id="IPR041546">
    <property type="entry name" value="ClpA/ClpB_AAA_lid"/>
</dbReference>
<dbReference type="InterPro" id="IPR019489">
    <property type="entry name" value="Clp_ATPase_C"/>
</dbReference>
<evidence type="ECO:0000256" key="4">
    <source>
        <dbReference type="ARBA" id="ARBA00022741"/>
    </source>
</evidence>
<proteinExistence type="inferred from homology"/>
<dbReference type="Gene3D" id="1.10.1780.10">
    <property type="entry name" value="Clp, N-terminal domain"/>
    <property type="match status" value="1"/>
</dbReference>
<dbReference type="PROSITE" id="PS00870">
    <property type="entry name" value="CLPAB_1"/>
    <property type="match status" value="1"/>
</dbReference>
<dbReference type="EMBL" id="AGEK01000029">
    <property type="protein sequence ID" value="EHO69452.1"/>
    <property type="molecule type" value="Genomic_DNA"/>
</dbReference>
<dbReference type="Pfam" id="PF17871">
    <property type="entry name" value="AAA_lid_9"/>
    <property type="match status" value="1"/>
</dbReference>
<dbReference type="InterPro" id="IPR028299">
    <property type="entry name" value="ClpA/B_CS2"/>
</dbReference>
<evidence type="ECO:0000256" key="8">
    <source>
        <dbReference type="PROSITE-ProRule" id="PRU01251"/>
    </source>
</evidence>
<evidence type="ECO:0000256" key="1">
    <source>
        <dbReference type="ARBA" id="ARBA00008675"/>
    </source>
</evidence>
<dbReference type="SUPFAM" id="SSF52540">
    <property type="entry name" value="P-loop containing nucleoside triphosphate hydrolases"/>
    <property type="match status" value="2"/>
</dbReference>
<evidence type="ECO:0000256" key="6">
    <source>
        <dbReference type="ARBA" id="ARBA00023186"/>
    </source>
</evidence>
<dbReference type="HOGENOM" id="CLU_005070_4_1_10"/>
<dbReference type="FunFam" id="3.40.50.300:FF:000010">
    <property type="entry name" value="Chaperone clpB 1, putative"/>
    <property type="match status" value="1"/>
</dbReference>
<sequence>MTFDKYTIKAQEAVQAAVQAAQQGRQQSVEPVHLLVGIVDKGKDIVNFVFQKLGVNAQSIAMALQQELQHLPKVDGGQPYFSNETAGVFSEAEKISGQWGDEFVSIEPLLLALMKGNNTAGRILKDAGCTEDAMQKAIEELRQGQKVQSQSGDENYQALGKYAINLVERARQGKLDPVIGRDEEIRRVLQILSRRTKNNPILIGEPGTGKTAIVEGLAERIMKGDVPENLKNKQLYSLDMGQLVAGAKYKGEFEERLKGVIKEVTNAQNVILFIDEIHTLVGAGGGEGAMDAANILKPALARGELRAIGATTLTEYQKYFEKDKALERRFQMVMVNEPDELDAISILRGLKERYENHHKVRIQDDACIAAVKLSERYISDRFLPDKAIDLMDEAAAKLRMERDSVPEELDELERTLKQKEIERQAILRENDTEKIAFLEKEIAELKDKVKTFRARWEAQKGEVDKISQLKEQKENLKREAEQAEREGNYQRVAEIRYGEMKQIDDEIERHRNEISKQEGESLIREEVTADDIAEVVSRWTGIPVSRMLQSERDKLLHLEEELHKRVIGQNEAIDAVCNAVRRSRAGLQDPKRPIASFIFLGTTGVGKTELAKALAEYLFNDENMMTRIDMSEYQEKFSVTRLIGAPPGYVGYDEGGQLTEAVRRKPYSVVLFDEIEKAHPDVFNTLLQVLDDGRLTDNKGRLVNFKNTIIIMTSNATREQLTHLMRPEFLNRIDDIITFHPLTKEEIGKVVELQLKRVQKMLEQQGFMLHWTQQTIDDLADLGYDPEFGARPVKRAIQDYVLNDLSRKILEGKVGKEVTLGKIKK</sequence>
<keyword evidence="13" id="KW-1185">Reference proteome</keyword>
<dbReference type="RefSeq" id="WP_008565703.1">
    <property type="nucleotide sequence ID" value="NZ_JH594504.1"/>
</dbReference>
<keyword evidence="3 8" id="KW-0677">Repeat</keyword>
<feature type="coiled-coil region" evidence="10">
    <location>
        <begin position="395"/>
        <end position="520"/>
    </location>
</feature>
<comment type="caution">
    <text evidence="12">The sequence shown here is derived from an EMBL/GenBank/DDBJ whole genome shotgun (WGS) entry which is preliminary data.</text>
</comment>
<dbReference type="InterPro" id="IPR003959">
    <property type="entry name" value="ATPase_AAA_core"/>
</dbReference>
<reference evidence="12 13" key="1">
    <citation type="submission" date="2011-12" db="EMBL/GenBank/DDBJ databases">
        <title>The Genome Sequence of Prevotella maculosa OT 289.</title>
        <authorList>
            <consortium name="The Broad Institute Genome Sequencing Platform"/>
            <person name="Earl A."/>
            <person name="Ward D."/>
            <person name="Feldgarden M."/>
            <person name="Gevers D."/>
            <person name="Izard J."/>
            <person name="Blanton J.M."/>
            <person name="Mathney J."/>
            <person name="Tanner A.C."/>
            <person name="Dewhirst F.E."/>
            <person name="Young S.K."/>
            <person name="Zeng Q."/>
            <person name="Gargeya S."/>
            <person name="Fitzgerald M."/>
            <person name="Haas B."/>
            <person name="Abouelleil A."/>
            <person name="Alvarado L."/>
            <person name="Arachchi H.M."/>
            <person name="Berlin A."/>
            <person name="Chapman S.B."/>
            <person name="Gearin G."/>
            <person name="Goldberg J."/>
            <person name="Griggs A."/>
            <person name="Gujja S."/>
            <person name="Hansen M."/>
            <person name="Heiman D."/>
            <person name="Howarth C."/>
            <person name="Larimer J."/>
            <person name="Lui A."/>
            <person name="MacDonald P.J.P."/>
            <person name="McCowen C."/>
            <person name="Montmayeur A."/>
            <person name="Murphy C."/>
            <person name="Neiman D."/>
            <person name="Pearson M."/>
            <person name="Priest M."/>
            <person name="Roberts A."/>
            <person name="Saif S."/>
            <person name="Shea T."/>
            <person name="Sisk P."/>
            <person name="Stolte C."/>
            <person name="Sykes S."/>
            <person name="Wortman J."/>
            <person name="Nusbaum C."/>
            <person name="Birren B."/>
        </authorList>
    </citation>
    <scope>NUCLEOTIDE SEQUENCE [LARGE SCALE GENOMIC DNA]</scope>
    <source>
        <strain evidence="12 13">OT 289</strain>
    </source>
</reference>
<dbReference type="SMART" id="SM00382">
    <property type="entry name" value="AAA"/>
    <property type="match status" value="2"/>
</dbReference>
<dbReference type="FunFam" id="3.40.50.300:FF:000120">
    <property type="entry name" value="ATP-dependent chaperone ClpB"/>
    <property type="match status" value="1"/>
</dbReference>
<dbReference type="GO" id="GO:0005737">
    <property type="term" value="C:cytoplasm"/>
    <property type="evidence" value="ECO:0007669"/>
    <property type="project" value="TreeGrafter"/>
</dbReference>
<feature type="domain" description="Clp R" evidence="11">
    <location>
        <begin position="3"/>
        <end position="144"/>
    </location>
</feature>
<dbReference type="InterPro" id="IPR027417">
    <property type="entry name" value="P-loop_NTPase"/>
</dbReference>
<evidence type="ECO:0000313" key="13">
    <source>
        <dbReference type="Proteomes" id="UP000003167"/>
    </source>
</evidence>
<dbReference type="GO" id="GO:0016887">
    <property type="term" value="F:ATP hydrolysis activity"/>
    <property type="evidence" value="ECO:0007669"/>
    <property type="project" value="InterPro"/>
</dbReference>
<comment type="similarity">
    <text evidence="1 9">Belongs to the ClpA/ClpB family.</text>
</comment>
<name>H1HNH3_9BACT</name>
<dbReference type="PANTHER" id="PTHR11638:SF18">
    <property type="entry name" value="HEAT SHOCK PROTEIN 104"/>
    <property type="match status" value="1"/>
</dbReference>
<gene>
    <name evidence="12" type="ORF">HMPREF9944_01717</name>
</gene>
<dbReference type="InterPro" id="IPR001270">
    <property type="entry name" value="ClpA/B"/>
</dbReference>
<dbReference type="GO" id="GO:0034605">
    <property type="term" value="P:cellular response to heat"/>
    <property type="evidence" value="ECO:0007669"/>
    <property type="project" value="TreeGrafter"/>
</dbReference>
<evidence type="ECO:0000259" key="11">
    <source>
        <dbReference type="PROSITE" id="PS51903"/>
    </source>
</evidence>
<dbReference type="InterPro" id="IPR036628">
    <property type="entry name" value="Clp_N_dom_sf"/>
</dbReference>
<evidence type="ECO:0000313" key="12">
    <source>
        <dbReference type="EMBL" id="EHO69452.1"/>
    </source>
</evidence>
<accession>H1HNH3</accession>